<keyword evidence="2" id="KW-0812">Transmembrane</keyword>
<dbReference type="AlphaFoldDB" id="A0A9Q1BFQ2"/>
<feature type="transmembrane region" description="Helical" evidence="2">
    <location>
        <begin position="42"/>
        <end position="63"/>
    </location>
</feature>
<proteinExistence type="predicted"/>
<feature type="transmembrane region" description="Helical" evidence="2">
    <location>
        <begin position="75"/>
        <end position="98"/>
    </location>
</feature>
<keyword evidence="2" id="KW-1133">Transmembrane helix</keyword>
<evidence type="ECO:0000313" key="4">
    <source>
        <dbReference type="EMBL" id="KAJ8023479.1"/>
    </source>
</evidence>
<evidence type="ECO:0000313" key="5">
    <source>
        <dbReference type="Proteomes" id="UP001152320"/>
    </source>
</evidence>
<evidence type="ECO:0000256" key="2">
    <source>
        <dbReference type="SAM" id="Phobius"/>
    </source>
</evidence>
<dbReference type="Pfam" id="PF00892">
    <property type="entry name" value="EamA"/>
    <property type="match status" value="2"/>
</dbReference>
<name>A0A9Q1BFQ2_HOLLE</name>
<feature type="transmembrane region" description="Helical" evidence="2">
    <location>
        <begin position="224"/>
        <end position="244"/>
    </location>
</feature>
<protein>
    <submittedName>
        <fullName evidence="4">Solute carrier family 35 member G1</fullName>
    </submittedName>
</protein>
<dbReference type="EMBL" id="JAIZAY010000019">
    <property type="protein sequence ID" value="KAJ8023479.1"/>
    <property type="molecule type" value="Genomic_DNA"/>
</dbReference>
<dbReference type="SUPFAM" id="SSF103481">
    <property type="entry name" value="Multidrug resistance efflux transporter EmrE"/>
    <property type="match status" value="1"/>
</dbReference>
<feature type="domain" description="EamA" evidence="3">
    <location>
        <begin position="13"/>
        <end position="145"/>
    </location>
</feature>
<evidence type="ECO:0000259" key="3">
    <source>
        <dbReference type="Pfam" id="PF00892"/>
    </source>
</evidence>
<feature type="domain" description="EamA" evidence="3">
    <location>
        <begin position="165"/>
        <end position="298"/>
    </location>
</feature>
<reference evidence="4" key="1">
    <citation type="submission" date="2021-10" db="EMBL/GenBank/DDBJ databases">
        <title>Tropical sea cucumber genome reveals ecological adaptation and Cuvierian tubules defense mechanism.</title>
        <authorList>
            <person name="Chen T."/>
        </authorList>
    </citation>
    <scope>NUCLEOTIDE SEQUENCE</scope>
    <source>
        <strain evidence="4">Nanhai2018</strain>
        <tissue evidence="4">Muscle</tissue>
    </source>
</reference>
<feature type="region of interest" description="Disordered" evidence="1">
    <location>
        <begin position="306"/>
        <end position="327"/>
    </location>
</feature>
<dbReference type="Proteomes" id="UP001152320">
    <property type="component" value="Chromosome 19"/>
</dbReference>
<feature type="transmembrane region" description="Helical" evidence="2">
    <location>
        <begin position="195"/>
        <end position="212"/>
    </location>
</feature>
<dbReference type="OrthoDB" id="306876at2759"/>
<feature type="transmembrane region" description="Helical" evidence="2">
    <location>
        <begin position="131"/>
        <end position="151"/>
    </location>
</feature>
<sequence>MYQICKSFCVSSVGILFAFLCAVSFSTEDILLYAIKDDFHPTMVLVFNSNIGFILCLIVLFIIRPKKTESFRELLLVIIYGTFNVCAHIGVIFAIMWIGPGSGIAIFFTTTVFTAIFSVICFKENPEVSDIFFIFCSTLGVAVLTRYMVLFEERLGKERISTVIAGVFVALTAAITYGVALIVGKTLSKFETPTILTILSYLLQYSVISLIICTSFNEWKVPETLISGMTVSATAITSFFGIYFEYLAVCYENPTRVTIILTSEVIMTFVGHFTLFSFSYHWTVLVGAGLIIASCIGLMIRKKTEDDQEVIEDEGDEKEESLPILDK</sequence>
<feature type="transmembrane region" description="Helical" evidence="2">
    <location>
        <begin position="163"/>
        <end position="183"/>
    </location>
</feature>
<feature type="transmembrane region" description="Helical" evidence="2">
    <location>
        <begin position="104"/>
        <end position="122"/>
    </location>
</feature>
<keyword evidence="5" id="KW-1185">Reference proteome</keyword>
<feature type="transmembrane region" description="Helical" evidence="2">
    <location>
        <begin position="256"/>
        <end position="276"/>
    </location>
</feature>
<feature type="compositionally biased region" description="Acidic residues" evidence="1">
    <location>
        <begin position="306"/>
        <end position="319"/>
    </location>
</feature>
<dbReference type="PANTHER" id="PTHR22911">
    <property type="entry name" value="ACYL-MALONYL CONDENSING ENZYME-RELATED"/>
    <property type="match status" value="1"/>
</dbReference>
<feature type="transmembrane region" description="Helical" evidence="2">
    <location>
        <begin position="282"/>
        <end position="300"/>
    </location>
</feature>
<evidence type="ECO:0000256" key="1">
    <source>
        <dbReference type="SAM" id="MobiDB-lite"/>
    </source>
</evidence>
<dbReference type="PANTHER" id="PTHR22911:SF137">
    <property type="entry name" value="SOLUTE CARRIER FAMILY 35 MEMBER G2-RELATED"/>
    <property type="match status" value="1"/>
</dbReference>
<comment type="caution">
    <text evidence="4">The sequence shown here is derived from an EMBL/GenBank/DDBJ whole genome shotgun (WGS) entry which is preliminary data.</text>
</comment>
<organism evidence="4 5">
    <name type="scientific">Holothuria leucospilota</name>
    <name type="common">Black long sea cucumber</name>
    <name type="synonym">Mertensiothuria leucospilota</name>
    <dbReference type="NCBI Taxonomy" id="206669"/>
    <lineage>
        <taxon>Eukaryota</taxon>
        <taxon>Metazoa</taxon>
        <taxon>Echinodermata</taxon>
        <taxon>Eleutherozoa</taxon>
        <taxon>Echinozoa</taxon>
        <taxon>Holothuroidea</taxon>
        <taxon>Aspidochirotacea</taxon>
        <taxon>Aspidochirotida</taxon>
        <taxon>Holothuriidae</taxon>
        <taxon>Holothuria</taxon>
    </lineage>
</organism>
<dbReference type="InterPro" id="IPR000620">
    <property type="entry name" value="EamA_dom"/>
</dbReference>
<dbReference type="InterPro" id="IPR037185">
    <property type="entry name" value="EmrE-like"/>
</dbReference>
<keyword evidence="2" id="KW-0472">Membrane</keyword>
<gene>
    <name evidence="4" type="ORF">HOLleu_35934</name>
</gene>
<dbReference type="GO" id="GO:0016020">
    <property type="term" value="C:membrane"/>
    <property type="evidence" value="ECO:0007669"/>
    <property type="project" value="InterPro"/>
</dbReference>
<accession>A0A9Q1BFQ2</accession>